<name>A0A081R6C8_STROR</name>
<dbReference type="RefSeq" id="WP_042902395.1">
    <property type="nucleotide sequence ID" value="NZ_CP019562.1"/>
</dbReference>
<accession>A0A081R6C8</accession>
<dbReference type="InterPro" id="IPR007344">
    <property type="entry name" value="GrpB/CoaE"/>
</dbReference>
<dbReference type="AlphaFoldDB" id="A0A081R6C8"/>
<protein>
    <recommendedName>
        <fullName evidence="3">Nucleotidyltransferase</fullName>
    </recommendedName>
</protein>
<dbReference type="Pfam" id="PF04229">
    <property type="entry name" value="GrpB"/>
    <property type="match status" value="1"/>
</dbReference>
<dbReference type="PATRIC" id="fig|1303.44.peg.763"/>
<gene>
    <name evidence="1" type="ORF">SK143_0806</name>
</gene>
<dbReference type="Gene3D" id="3.30.460.10">
    <property type="entry name" value="Beta Polymerase, domain 2"/>
    <property type="match status" value="1"/>
</dbReference>
<reference evidence="1 2" key="1">
    <citation type="submission" date="2014-05" db="EMBL/GenBank/DDBJ databases">
        <authorList>
            <person name="Daugherty S.C."/>
            <person name="Tallon L.J."/>
            <person name="Sadzewicz L."/>
            <person name="Kilian M."/>
            <person name="Tettelin H."/>
        </authorList>
    </citation>
    <scope>NUCLEOTIDE SEQUENCE [LARGE SCALE GENOMIC DNA]</scope>
    <source>
        <strain evidence="1 2">SK143</strain>
    </source>
</reference>
<dbReference type="SUPFAM" id="SSF81301">
    <property type="entry name" value="Nucleotidyltransferase"/>
    <property type="match status" value="1"/>
</dbReference>
<sequence>MIKKLEEMSLEELWQLFPIFLVEHKSEWKDWYESEKTSLKKILGANVIKRIEHIGSTAIPNIWAKNIVDILLEVGRIEDLARVRDLLVKNGWLVMSESPNRISLNKGYTEQGFAENVFHLHLRMTGDHDEIYFRDYLCQHPDIAQAYQELKLSLWKQFEHNRDAYTDAKTDFINHYVSEAKSSNFQESEKCHQKTLDRRKN</sequence>
<evidence type="ECO:0000313" key="1">
    <source>
        <dbReference type="EMBL" id="KEQ50751.1"/>
    </source>
</evidence>
<evidence type="ECO:0000313" key="2">
    <source>
        <dbReference type="Proteomes" id="UP000028098"/>
    </source>
</evidence>
<dbReference type="EMBL" id="JPGB01000004">
    <property type="protein sequence ID" value="KEQ50751.1"/>
    <property type="molecule type" value="Genomic_DNA"/>
</dbReference>
<proteinExistence type="predicted"/>
<evidence type="ECO:0008006" key="3">
    <source>
        <dbReference type="Google" id="ProtNLM"/>
    </source>
</evidence>
<dbReference type="Proteomes" id="UP000028098">
    <property type="component" value="Unassembled WGS sequence"/>
</dbReference>
<dbReference type="PANTHER" id="PTHR34822:SF1">
    <property type="entry name" value="GRPB FAMILY PROTEIN"/>
    <property type="match status" value="1"/>
</dbReference>
<dbReference type="InterPro" id="IPR043519">
    <property type="entry name" value="NT_sf"/>
</dbReference>
<comment type="caution">
    <text evidence="1">The sequence shown here is derived from an EMBL/GenBank/DDBJ whole genome shotgun (WGS) entry which is preliminary data.</text>
</comment>
<organism evidence="1 2">
    <name type="scientific">Streptococcus oralis</name>
    <dbReference type="NCBI Taxonomy" id="1303"/>
    <lineage>
        <taxon>Bacteria</taxon>
        <taxon>Bacillati</taxon>
        <taxon>Bacillota</taxon>
        <taxon>Bacilli</taxon>
        <taxon>Lactobacillales</taxon>
        <taxon>Streptococcaceae</taxon>
        <taxon>Streptococcus</taxon>
    </lineage>
</organism>
<dbReference type="PANTHER" id="PTHR34822">
    <property type="entry name" value="GRPB DOMAIN PROTEIN (AFU_ORTHOLOGUE AFUA_1G01530)"/>
    <property type="match status" value="1"/>
</dbReference>